<dbReference type="EMBL" id="JAIWYP010000007">
    <property type="protein sequence ID" value="KAH3792493.1"/>
    <property type="molecule type" value="Genomic_DNA"/>
</dbReference>
<dbReference type="AlphaFoldDB" id="A0A9D4F7S6"/>
<evidence type="ECO:0000313" key="1">
    <source>
        <dbReference type="EMBL" id="KAH3792493.1"/>
    </source>
</evidence>
<reference evidence="1" key="2">
    <citation type="submission" date="2020-11" db="EMBL/GenBank/DDBJ databases">
        <authorList>
            <person name="McCartney M.A."/>
            <person name="Auch B."/>
            <person name="Kono T."/>
            <person name="Mallez S."/>
            <person name="Becker A."/>
            <person name="Gohl D.M."/>
            <person name="Silverstein K.A.T."/>
            <person name="Koren S."/>
            <person name="Bechman K.B."/>
            <person name="Herman A."/>
            <person name="Abrahante J.E."/>
            <person name="Garbe J."/>
        </authorList>
    </citation>
    <scope>NUCLEOTIDE SEQUENCE</scope>
    <source>
        <strain evidence="1">Duluth1</strain>
        <tissue evidence="1">Whole animal</tissue>
    </source>
</reference>
<keyword evidence="2" id="KW-1185">Reference proteome</keyword>
<name>A0A9D4F7S6_DREPO</name>
<organism evidence="1 2">
    <name type="scientific">Dreissena polymorpha</name>
    <name type="common">Zebra mussel</name>
    <name type="synonym">Mytilus polymorpha</name>
    <dbReference type="NCBI Taxonomy" id="45954"/>
    <lineage>
        <taxon>Eukaryota</taxon>
        <taxon>Metazoa</taxon>
        <taxon>Spiralia</taxon>
        <taxon>Lophotrochozoa</taxon>
        <taxon>Mollusca</taxon>
        <taxon>Bivalvia</taxon>
        <taxon>Autobranchia</taxon>
        <taxon>Heteroconchia</taxon>
        <taxon>Euheterodonta</taxon>
        <taxon>Imparidentia</taxon>
        <taxon>Neoheterodontei</taxon>
        <taxon>Myida</taxon>
        <taxon>Dreissenoidea</taxon>
        <taxon>Dreissenidae</taxon>
        <taxon>Dreissena</taxon>
    </lineage>
</organism>
<proteinExistence type="predicted"/>
<sequence length="68" mass="7467">MLKVAPKNCEAKLFELEKDICWLSDWVGRTSRSTCSTVDSGCLGCISVIVSVHEGEQEESVGLLHLLD</sequence>
<protein>
    <submittedName>
        <fullName evidence="1">Uncharacterized protein</fullName>
    </submittedName>
</protein>
<comment type="caution">
    <text evidence="1">The sequence shown here is derived from an EMBL/GenBank/DDBJ whole genome shotgun (WGS) entry which is preliminary data.</text>
</comment>
<evidence type="ECO:0000313" key="2">
    <source>
        <dbReference type="Proteomes" id="UP000828390"/>
    </source>
</evidence>
<dbReference type="Proteomes" id="UP000828390">
    <property type="component" value="Unassembled WGS sequence"/>
</dbReference>
<reference evidence="1" key="1">
    <citation type="journal article" date="2019" name="bioRxiv">
        <title>The Genome of the Zebra Mussel, Dreissena polymorpha: A Resource for Invasive Species Research.</title>
        <authorList>
            <person name="McCartney M.A."/>
            <person name="Auch B."/>
            <person name="Kono T."/>
            <person name="Mallez S."/>
            <person name="Zhang Y."/>
            <person name="Obille A."/>
            <person name="Becker A."/>
            <person name="Abrahante J.E."/>
            <person name="Garbe J."/>
            <person name="Badalamenti J.P."/>
            <person name="Herman A."/>
            <person name="Mangelson H."/>
            <person name="Liachko I."/>
            <person name="Sullivan S."/>
            <person name="Sone E.D."/>
            <person name="Koren S."/>
            <person name="Silverstein K.A.T."/>
            <person name="Beckman K.B."/>
            <person name="Gohl D.M."/>
        </authorList>
    </citation>
    <scope>NUCLEOTIDE SEQUENCE</scope>
    <source>
        <strain evidence="1">Duluth1</strain>
        <tissue evidence="1">Whole animal</tissue>
    </source>
</reference>
<gene>
    <name evidence="1" type="ORF">DPMN_145990</name>
</gene>
<accession>A0A9D4F7S6</accession>